<name>A0ABQ7DRJ5_BRACR</name>
<gene>
    <name evidence="2" type="ORF">DY000_02035816</name>
</gene>
<dbReference type="Pfam" id="PF21052">
    <property type="entry name" value="EFR3_ARM"/>
    <property type="match status" value="1"/>
</dbReference>
<accession>A0ABQ7DRJ5</accession>
<feature type="region of interest" description="Disordered" evidence="1">
    <location>
        <begin position="1598"/>
        <end position="1618"/>
    </location>
</feature>
<dbReference type="PANTHER" id="PTHR46087">
    <property type="entry name" value="PUTATIVE, EXPRESSED-RELATED"/>
    <property type="match status" value="1"/>
</dbReference>
<evidence type="ECO:0000313" key="3">
    <source>
        <dbReference type="Proteomes" id="UP000266723"/>
    </source>
</evidence>
<comment type="caution">
    <text evidence="2">The sequence shown here is derived from an EMBL/GenBank/DDBJ whole genome shotgun (WGS) entry which is preliminary data.</text>
</comment>
<protein>
    <submittedName>
        <fullName evidence="2">Uncharacterized protein</fullName>
    </submittedName>
</protein>
<dbReference type="InterPro" id="IPR049152">
    <property type="entry name" value="EFR3-like_ARM"/>
</dbReference>
<evidence type="ECO:0000256" key="1">
    <source>
        <dbReference type="SAM" id="MobiDB-lite"/>
    </source>
</evidence>
<organism evidence="2 3">
    <name type="scientific">Brassica cretica</name>
    <name type="common">Mustard</name>
    <dbReference type="NCBI Taxonomy" id="69181"/>
    <lineage>
        <taxon>Eukaryota</taxon>
        <taxon>Viridiplantae</taxon>
        <taxon>Streptophyta</taxon>
        <taxon>Embryophyta</taxon>
        <taxon>Tracheophyta</taxon>
        <taxon>Spermatophyta</taxon>
        <taxon>Magnoliopsida</taxon>
        <taxon>eudicotyledons</taxon>
        <taxon>Gunneridae</taxon>
        <taxon>Pentapetalae</taxon>
        <taxon>rosids</taxon>
        <taxon>malvids</taxon>
        <taxon>Brassicales</taxon>
        <taxon>Brassicaceae</taxon>
        <taxon>Brassiceae</taxon>
        <taxon>Brassica</taxon>
    </lineage>
</organism>
<dbReference type="Proteomes" id="UP000266723">
    <property type="component" value="Unassembled WGS sequence"/>
</dbReference>
<dbReference type="PANTHER" id="PTHR46087:SF9">
    <property type="entry name" value="ARM REPEAT SUPERFAMILY PROTEIN"/>
    <property type="match status" value="1"/>
</dbReference>
<sequence>MSAVSGVISRQVLPVCGSLCILCPAFRARSRQPVKRYKKLISDIFPRNQRKHMRGTRSSRIMAKVTKKTIGVRDSINFSVSDSSFDPEEEGPNDRKIGKLCEYAAKNAVRMPKISESLEQRCYKELRNENFQSAKIVICIYRKLLVTCKEQMPLYSSGFLRTVQALLDQTRQDEMQIVGCQSLFEFVNNQKDGSSLFNLEGFLPKLCQLAQEGGDDDRSRNLRAAGLQALSAMIWLMGEYSHIPSDFDNVVSGVIENYGHPKKLTNPSDSGRKWVDEVLKNEGHVAHADYHINVPSWRTVVNEKGELNVKMEDSLDPSFWSKVCLHNMAKLGEEATTMRRILESLFRYFDEGRKAQMTGRLESYVSTLLRMPFVCQRPLYSSGFLRTVQALLDQTRQDEMQIVGCQSLFEFVNNQKDGSSLFNLEGFLPKLCQLALEGGDDDRSRSLRAAGLQALSAMIWLMGEYSHIPSDFDNVVSGVMENYGHPKKLTNPSDSGRKWVDEVLKNEGHVAHADYHINVPSWRTVVNEKGELNVKMEDSLDPSFWSKVCLHNMAKLGEEATTMRRILESLFRYFDEGYLWSTENSIAFPVLRDLQFLMEISGQRTHFLLSMLIKHLDHKSVLKQPSMQLNILEVTTSLAENAKVEHSAAIVSAISDIMRHLRKCMHSSLDEANLGPEVANSNRMVSVALDKCLVQLTKKVGDAGPILDAMAMMLENISAVTDVARSTIAAAFPEALFHQLLQAMVHPDHKTRIGAHRIFSVVLVPTSVCPRPSSTTTDLQKGMGLPRSLSRTASVFSSSAALFEKLRKDKFSSILTSDQSQNEMPEEEPVNNRGTILDKLEASYSQAYSTWNQPVTSVADNSVAHLNSDLDAVYIRLSSHQIGLLLSSIWAQSISPANTPDNYEAIANTYSLVLLFSRVKNSSHDALIRSFQMALSLRDISLMEGGPLPPSRRRSLFTLAASMVLFSAKAFNLFPLADFTKVALQGPTIDPFLSLVEDHKLKAVNTVQLPTAAYGCQEDDASALNTLSNISISTENSRGTLVYEIVKSLEDMCNSEMDKMREQLLTEFMPDDACPLGTRFVEETQKSFQTDFGDVKPQKDAALFAHEDQDFGDGIETVAKNNPVTVAEIPDLLTVNQILESVVETTRQVGRISFHTAADASYKEMTLHCENLLMGKQQKISSLLNSQLRHESSINSSPRQHDEENKIATFHPMINSAFDTEVEVPLLGKDFDMKSPRTPLRMKSPRTPMIQTQCYSELQDNTEAYKLPASSPYDNFLKAAGKWVDEVLKNEGHVAHADYHINVPSWRTVVNEKGELNVKMEDSLDPSFWSKVCLHNMAKLGEEATTMRRILESLFRYFDEGYLWSTENSIAFPVLRDLQYLMEISGQRTHFLLSMLIKHLDHKSVLKQPSMQLNILEVTTSLAENAKVEHSAAIVSAISDIMRHLRKCMHSSLDDANLGPEVANSNRLVTVALDKCLVQLTKKVGDAGPILDAMAMMLENISAVTDVARTTIAAAFPEALFHQLLQAMVHPDHKTRIGAHRIFSVVLVPTSVCPRASSTTTDLQKGMGLPRSLSRTASVFSSSAALFEKLRKDKFSSILTSDQSQNEMPEEEPGNNRGTILDKLEASYSQAYSSWNQPVASVADNSVAHLNSDLDAVYIRLSSHQIGLLLSSIWAQSISPANTPDNYEAIANTYSLVLLFSRVKNSSHDALIRSFQMALSLRDISLMEGGPLPPSRRRSLFTLAASMVLFSAKAFNLFPLADFTKVALQGPTIDPFLSLVEDHKLKAVSTDQLPTAAYGCQEDDASALDTLSNISISTEHSRGTLVYEIVKSLEDMCNCEMDKMREQLLTEFMPDDACPLGTLFVEETQKSFQTDFGDVKPQKDAAFFSHEDQDFGDGIETVAKNNPVTVAEIPDLLTVNQILESVVETTRQVGRISFHTAADASYKEMTLHCENLLMGKQQKISSLLNSQLRHESSVNSSPRQHDEENKIATFHPMINSAFDTESLYWGRTLT</sequence>
<feature type="compositionally biased region" description="Polar residues" evidence="1">
    <location>
        <begin position="1598"/>
        <end position="1607"/>
    </location>
</feature>
<dbReference type="InterPro" id="IPR055296">
    <property type="entry name" value="SRL2-like"/>
</dbReference>
<dbReference type="SUPFAM" id="SSF48371">
    <property type="entry name" value="ARM repeat"/>
    <property type="match status" value="1"/>
</dbReference>
<reference evidence="2 3" key="1">
    <citation type="journal article" date="2020" name="BMC Genomics">
        <title>Intraspecific diversification of the crop wild relative Brassica cretica Lam. using demographic model selection.</title>
        <authorList>
            <person name="Kioukis A."/>
            <person name="Michalopoulou V.A."/>
            <person name="Briers L."/>
            <person name="Pirintsos S."/>
            <person name="Studholme D.J."/>
            <person name="Pavlidis P."/>
            <person name="Sarris P.F."/>
        </authorList>
    </citation>
    <scope>NUCLEOTIDE SEQUENCE [LARGE SCALE GENOMIC DNA]</scope>
    <source>
        <strain evidence="3">cv. PFS-1207/04</strain>
    </source>
</reference>
<keyword evidence="3" id="KW-1185">Reference proteome</keyword>
<evidence type="ECO:0000313" key="2">
    <source>
        <dbReference type="EMBL" id="KAF3580642.1"/>
    </source>
</evidence>
<dbReference type="EMBL" id="QGKV02000649">
    <property type="protein sequence ID" value="KAF3580642.1"/>
    <property type="molecule type" value="Genomic_DNA"/>
</dbReference>
<dbReference type="InterPro" id="IPR016024">
    <property type="entry name" value="ARM-type_fold"/>
</dbReference>
<proteinExistence type="predicted"/>